<accession>A0ABM0JHC6</accession>
<dbReference type="PANTHER" id="PTHR46190">
    <property type="entry name" value="SI:CH211-201H21.5-RELATED"/>
    <property type="match status" value="1"/>
</dbReference>
<dbReference type="InterPro" id="IPR013087">
    <property type="entry name" value="Znf_C2H2_type"/>
</dbReference>
<protein>
    <submittedName>
        <fullName evidence="5">Uncharacterized protein LOC101862785</fullName>
    </submittedName>
</protein>
<evidence type="ECO:0000313" key="4">
    <source>
        <dbReference type="Proteomes" id="UP000694888"/>
    </source>
</evidence>
<keyword evidence="2" id="KW-0862">Zinc</keyword>
<name>A0ABM0JHC6_APLCA</name>
<dbReference type="SMART" id="SM00355">
    <property type="entry name" value="ZnF_C2H2"/>
    <property type="match status" value="1"/>
</dbReference>
<feature type="domain" description="C2H2-type" evidence="3">
    <location>
        <begin position="234"/>
        <end position="261"/>
    </location>
</feature>
<gene>
    <name evidence="5" type="primary">LOC101862785</name>
</gene>
<reference evidence="5" key="1">
    <citation type="submission" date="2025-08" db="UniProtKB">
        <authorList>
            <consortium name="RefSeq"/>
        </authorList>
    </citation>
    <scope>IDENTIFICATION</scope>
</reference>
<dbReference type="PROSITE" id="PS00028">
    <property type="entry name" value="ZINC_FINGER_C2H2_1"/>
    <property type="match status" value="1"/>
</dbReference>
<evidence type="ECO:0000259" key="3">
    <source>
        <dbReference type="PROSITE" id="PS50157"/>
    </source>
</evidence>
<keyword evidence="2" id="KW-0863">Zinc-finger</keyword>
<dbReference type="GeneID" id="101862785"/>
<evidence type="ECO:0000256" key="2">
    <source>
        <dbReference type="PROSITE-ProRule" id="PRU00042"/>
    </source>
</evidence>
<dbReference type="Pfam" id="PF01156">
    <property type="entry name" value="IU_nuc_hydro"/>
    <property type="match status" value="1"/>
</dbReference>
<organism evidence="4 5">
    <name type="scientific">Aplysia californica</name>
    <name type="common">California sea hare</name>
    <dbReference type="NCBI Taxonomy" id="6500"/>
    <lineage>
        <taxon>Eukaryota</taxon>
        <taxon>Metazoa</taxon>
        <taxon>Spiralia</taxon>
        <taxon>Lophotrochozoa</taxon>
        <taxon>Mollusca</taxon>
        <taxon>Gastropoda</taxon>
        <taxon>Heterobranchia</taxon>
        <taxon>Euthyneura</taxon>
        <taxon>Tectipleura</taxon>
        <taxon>Aplysiida</taxon>
        <taxon>Aplysioidea</taxon>
        <taxon>Aplysiidae</taxon>
        <taxon>Aplysia</taxon>
    </lineage>
</organism>
<dbReference type="Gene3D" id="3.90.245.10">
    <property type="entry name" value="Ribonucleoside hydrolase-like"/>
    <property type="match status" value="1"/>
</dbReference>
<dbReference type="SUPFAM" id="SSF53590">
    <property type="entry name" value="Nucleoside hydrolase"/>
    <property type="match status" value="1"/>
</dbReference>
<keyword evidence="4" id="KW-1185">Reference proteome</keyword>
<dbReference type="PROSITE" id="PS50157">
    <property type="entry name" value="ZINC_FINGER_C2H2_2"/>
    <property type="match status" value="1"/>
</dbReference>
<dbReference type="InterPro" id="IPR001910">
    <property type="entry name" value="Inosine/uridine_hydrolase_dom"/>
</dbReference>
<evidence type="ECO:0000256" key="1">
    <source>
        <dbReference type="ARBA" id="ARBA00009176"/>
    </source>
</evidence>
<dbReference type="InterPro" id="IPR052775">
    <property type="entry name" value="IUN_hydrolase"/>
</dbReference>
<sequence>MDEANEKFKAEFTAFVHDYCGGSHNSYTLDLKKRDRVLKCLRDAKEEPSARFRFWVRAKGFRIVQSADGDDILAVPPKGNDPSDMLFKRVATIEEFFDIVYAAHSENGHVGQAQTFRAIRAMYALVPRIVVIKFIEMCPQCSKSQHNKRFASQSGSNIISADKLAGSFAVQKREPEVEEGGFEEAVDNDVTNNQQEVTNALQEILSAKIASGEMDGVVQIESTDPSLDTPATVFSCHLCTEQFPKRKALQQHIQSHQDFRPAVPLQRGAGFGGSASKRRKLNIGFSSPYSGKPRKSTMARRRMILDVDSSITAAQAIMLAASRPDIELMAINCVAGRVSVLNACENALRVLKACGREDIHVCRGAEKSLLGHLSREGNLPGAAWSQKVDGQIQAEHSVSSLIRCINENPGEITLVCLGPLTNLALALRLDPLVADHLKDVYIVGGNVEGQGDLSSCAEQNFLHDPEAAHIVLQEIKNAHILPYEVSERHKIPFDHFVACLNAGTEKSVFLIDSMTQEELQHRTNGVVSPDVFAVAMVIDPTIVLEKEKVFVTVELKGEYSRGLMVVDRRGFMGKPHNAFVVKNMDLSKTQALFGVVFSGQDVNDGCLPVTTVAPTREHSVPILYREVRLPVV</sequence>
<dbReference type="RefSeq" id="XP_005093687.1">
    <property type="nucleotide sequence ID" value="XM_005093630.3"/>
</dbReference>
<evidence type="ECO:0000313" key="5">
    <source>
        <dbReference type="RefSeq" id="XP_005093687.1"/>
    </source>
</evidence>
<proteinExistence type="inferred from homology"/>
<dbReference type="InterPro" id="IPR036452">
    <property type="entry name" value="Ribo_hydro-like"/>
</dbReference>
<comment type="similarity">
    <text evidence="1">Belongs to the IUNH family.</text>
</comment>
<dbReference type="Proteomes" id="UP000694888">
    <property type="component" value="Unplaced"/>
</dbReference>
<dbReference type="PANTHER" id="PTHR46190:SF1">
    <property type="entry name" value="SI:CH211-201H21.5"/>
    <property type="match status" value="1"/>
</dbReference>
<keyword evidence="2" id="KW-0479">Metal-binding</keyword>